<organism evidence="4 5">
    <name type="scientific">Deinococcus roseus</name>
    <dbReference type="NCBI Taxonomy" id="392414"/>
    <lineage>
        <taxon>Bacteria</taxon>
        <taxon>Thermotogati</taxon>
        <taxon>Deinococcota</taxon>
        <taxon>Deinococci</taxon>
        <taxon>Deinococcales</taxon>
        <taxon>Deinococcaceae</taxon>
        <taxon>Deinococcus</taxon>
    </lineage>
</organism>
<dbReference type="InterPro" id="IPR016191">
    <property type="entry name" value="Ribonuclease/ribotoxin"/>
</dbReference>
<evidence type="ECO:0000256" key="1">
    <source>
        <dbReference type="ARBA" id="ARBA00022722"/>
    </source>
</evidence>
<evidence type="ECO:0000313" key="5">
    <source>
        <dbReference type="Proteomes" id="UP000632222"/>
    </source>
</evidence>
<dbReference type="Proteomes" id="UP000632222">
    <property type="component" value="Unassembled WGS sequence"/>
</dbReference>
<dbReference type="Gene3D" id="3.10.450.30">
    <property type="entry name" value="Microbial ribonucleases"/>
    <property type="match status" value="1"/>
</dbReference>
<name>A0ABQ2D739_9DEIO</name>
<comment type="caution">
    <text evidence="4">The sequence shown here is derived from an EMBL/GenBank/DDBJ whole genome shotgun (WGS) entry which is preliminary data.</text>
</comment>
<keyword evidence="3" id="KW-0732">Signal</keyword>
<evidence type="ECO:0000256" key="3">
    <source>
        <dbReference type="SAM" id="SignalP"/>
    </source>
</evidence>
<evidence type="ECO:0000256" key="2">
    <source>
        <dbReference type="ARBA" id="ARBA00022801"/>
    </source>
</evidence>
<keyword evidence="1" id="KW-0540">Nuclease</keyword>
<feature type="signal peptide" evidence="3">
    <location>
        <begin position="1"/>
        <end position="17"/>
    </location>
</feature>
<dbReference type="InterPro" id="IPR000026">
    <property type="entry name" value="N1-like"/>
</dbReference>
<dbReference type="SUPFAM" id="SSF53933">
    <property type="entry name" value="Microbial ribonucleases"/>
    <property type="match status" value="1"/>
</dbReference>
<protein>
    <submittedName>
        <fullName evidence="4">Uncharacterized protein</fullName>
    </submittedName>
</protein>
<keyword evidence="2" id="KW-0378">Hydrolase</keyword>
<sequence length="110" mass="12409">MGLLGAVVLLLSSLAGAKSLPVVKLSQLPVQAQTTYRLIQQGGPFSYKKDGTVFQNREKLLPIKPRAYYHEYTVSTPGMNTRGARRIICGPVMDCFYTEDHYRSFRRIVK</sequence>
<keyword evidence="5" id="KW-1185">Reference proteome</keyword>
<proteinExistence type="predicted"/>
<accession>A0ABQ2D739</accession>
<dbReference type="Pfam" id="PF00545">
    <property type="entry name" value="Ribonuclease"/>
    <property type="match status" value="1"/>
</dbReference>
<gene>
    <name evidence="4" type="ORF">GCM10008938_37910</name>
</gene>
<reference evidence="5" key="1">
    <citation type="journal article" date="2019" name="Int. J. Syst. Evol. Microbiol.">
        <title>The Global Catalogue of Microorganisms (GCM) 10K type strain sequencing project: providing services to taxonomists for standard genome sequencing and annotation.</title>
        <authorList>
            <consortium name="The Broad Institute Genomics Platform"/>
            <consortium name="The Broad Institute Genome Sequencing Center for Infectious Disease"/>
            <person name="Wu L."/>
            <person name="Ma J."/>
        </authorList>
    </citation>
    <scope>NUCLEOTIDE SEQUENCE [LARGE SCALE GENOMIC DNA]</scope>
    <source>
        <strain evidence="5">JCM 14370</strain>
    </source>
</reference>
<feature type="chain" id="PRO_5046971128" evidence="3">
    <location>
        <begin position="18"/>
        <end position="110"/>
    </location>
</feature>
<evidence type="ECO:0000313" key="4">
    <source>
        <dbReference type="EMBL" id="GGJ48320.1"/>
    </source>
</evidence>
<dbReference type="EMBL" id="BMOD01000019">
    <property type="protein sequence ID" value="GGJ48320.1"/>
    <property type="molecule type" value="Genomic_DNA"/>
</dbReference>